<sequence>MKKIDSMLNDNRKRLLVNLHLDQSFKSALESFPELTIITRDSKAKSGGSAISKIKMNGKAYNKKTLRTSKTTTKSAQEFAVDPEKIQLYSLYHSLHHYKYHVYLICKD</sequence>
<dbReference type="InterPro" id="IPR025451">
    <property type="entry name" value="DUF4211"/>
</dbReference>
<reference evidence="2 3" key="1">
    <citation type="journal article" date="2020" name="Mol. Biol. Evol.">
        <title>Interspecific Gene Flow and the Evolution of Specialization in Black and White Rhinoceros.</title>
        <authorList>
            <person name="Moodley Y."/>
            <person name="Westbury M.V."/>
            <person name="Russo I.M."/>
            <person name="Gopalakrishnan S."/>
            <person name="Rakotoarivelo A."/>
            <person name="Olsen R.A."/>
            <person name="Prost S."/>
            <person name="Tunstall T."/>
            <person name="Ryder O.A."/>
            <person name="Dalen L."/>
            <person name="Bruford M.W."/>
        </authorList>
    </citation>
    <scope>NUCLEOTIDE SEQUENCE [LARGE SCALE GENOMIC DNA]</scope>
    <source>
        <strain evidence="2">SBR-YM</strain>
        <tissue evidence="2">Skin</tissue>
    </source>
</reference>
<dbReference type="PANTHER" id="PTHR14709">
    <property type="entry name" value="GLUTAMINE AND SERINE-RICH PROTEIN 1-RELATED"/>
    <property type="match status" value="1"/>
</dbReference>
<proteinExistence type="predicted"/>
<feature type="domain" description="DUF4211" evidence="1">
    <location>
        <begin position="1"/>
        <end position="66"/>
    </location>
</feature>
<dbReference type="Pfam" id="PF13926">
    <property type="entry name" value="DUF4211"/>
    <property type="match status" value="1"/>
</dbReference>
<protein>
    <recommendedName>
        <fullName evidence="1">DUF4211 domain-containing protein</fullName>
    </recommendedName>
</protein>
<dbReference type="PANTHER" id="PTHR14709:SF2">
    <property type="entry name" value="GLUTAMINE AND SERINE-RICH PROTEIN 1"/>
    <property type="match status" value="1"/>
</dbReference>
<dbReference type="AlphaFoldDB" id="A0A7J7ET29"/>
<name>A0A7J7ET29_DICBM</name>
<keyword evidence="3" id="KW-1185">Reference proteome</keyword>
<dbReference type="Proteomes" id="UP000551758">
    <property type="component" value="Unassembled WGS sequence"/>
</dbReference>
<evidence type="ECO:0000259" key="1">
    <source>
        <dbReference type="Pfam" id="PF13926"/>
    </source>
</evidence>
<gene>
    <name evidence="2" type="ORF">HPG69_005993</name>
</gene>
<evidence type="ECO:0000313" key="3">
    <source>
        <dbReference type="Proteomes" id="UP000551758"/>
    </source>
</evidence>
<organism evidence="2 3">
    <name type="scientific">Diceros bicornis minor</name>
    <name type="common">South-central black rhinoceros</name>
    <dbReference type="NCBI Taxonomy" id="77932"/>
    <lineage>
        <taxon>Eukaryota</taxon>
        <taxon>Metazoa</taxon>
        <taxon>Chordata</taxon>
        <taxon>Craniata</taxon>
        <taxon>Vertebrata</taxon>
        <taxon>Euteleostomi</taxon>
        <taxon>Mammalia</taxon>
        <taxon>Eutheria</taxon>
        <taxon>Laurasiatheria</taxon>
        <taxon>Perissodactyla</taxon>
        <taxon>Rhinocerotidae</taxon>
        <taxon>Diceros</taxon>
    </lineage>
</organism>
<comment type="caution">
    <text evidence="2">The sequence shown here is derived from an EMBL/GenBank/DDBJ whole genome shotgun (WGS) entry which is preliminary data.</text>
</comment>
<dbReference type="EMBL" id="JACDTQ010002427">
    <property type="protein sequence ID" value="KAF5918952.1"/>
    <property type="molecule type" value="Genomic_DNA"/>
</dbReference>
<dbReference type="InterPro" id="IPR052466">
    <property type="entry name" value="DNA_MethProtect_Complex"/>
</dbReference>
<accession>A0A7J7ET29</accession>
<feature type="non-terminal residue" evidence="2">
    <location>
        <position position="108"/>
    </location>
</feature>
<evidence type="ECO:0000313" key="2">
    <source>
        <dbReference type="EMBL" id="KAF5918952.1"/>
    </source>
</evidence>